<dbReference type="SUPFAM" id="SSF58087">
    <property type="entry name" value="Variant surface glycoprotein (N-terminal domain)"/>
    <property type="match status" value="1"/>
</dbReference>
<name>M4T7H1_9TRYP</name>
<dbReference type="AlphaFoldDB" id="M4T7H1"/>
<proteinExistence type="predicted"/>
<organism evidence="2">
    <name type="scientific">Trypanosoma brucei</name>
    <dbReference type="NCBI Taxonomy" id="5691"/>
    <lineage>
        <taxon>Eukaryota</taxon>
        <taxon>Discoba</taxon>
        <taxon>Euglenozoa</taxon>
        <taxon>Kinetoplastea</taxon>
        <taxon>Metakinetoplastina</taxon>
        <taxon>Trypanosomatida</taxon>
        <taxon>Trypanosomatidae</taxon>
        <taxon>Trypanosoma</taxon>
    </lineage>
</organism>
<protein>
    <submittedName>
        <fullName evidence="2">Variant surface glycoprotein 2088</fullName>
    </submittedName>
</protein>
<feature type="compositionally biased region" description="Basic and acidic residues" evidence="1">
    <location>
        <begin position="294"/>
        <end position="344"/>
    </location>
</feature>
<accession>M4T7H1</accession>
<evidence type="ECO:0000256" key="1">
    <source>
        <dbReference type="SAM" id="MobiDB-lite"/>
    </source>
</evidence>
<reference evidence="2" key="1">
    <citation type="submission" date="2013-02" db="EMBL/GenBank/DDBJ databases">
        <authorList>
            <person name="Cross G.A.M."/>
            <person name="Kim H.-S."/>
            <person name="Wickstead B."/>
        </authorList>
    </citation>
    <scope>NUCLEOTIDE SEQUENCE</scope>
    <source>
        <strain evidence="2">Lister 427</strain>
    </source>
</reference>
<feature type="region of interest" description="Disordered" evidence="1">
    <location>
        <begin position="279"/>
        <end position="345"/>
    </location>
</feature>
<dbReference type="VEuPathDB" id="TriTrypDB:Tb427_000119200"/>
<feature type="non-terminal residue" evidence="2">
    <location>
        <position position="1"/>
    </location>
</feature>
<feature type="region of interest" description="Disordered" evidence="1">
    <location>
        <begin position="1"/>
        <end position="33"/>
    </location>
</feature>
<dbReference type="VEuPathDB" id="TriTrypDB:Tb11.v5.1008"/>
<dbReference type="VEuPathDB" id="TriTrypDB:Tb1125.Tb10.v4.0078"/>
<dbReference type="EMBL" id="KC611394">
    <property type="protein sequence ID" value="AGH58825.1"/>
    <property type="molecule type" value="Genomic_DNA"/>
</dbReference>
<reference evidence="2" key="2">
    <citation type="journal article" date="2014" name="Mol. Biochem. Parasitol.">
        <title>Capturing the variant surface glycoprotein repertoire (the VSGnome) of Trypanosoma brucei Lister 427.</title>
        <authorList>
            <person name="Cross G.A."/>
            <person name="Kim H.S."/>
            <person name="Wickstead B."/>
        </authorList>
    </citation>
    <scope>NUCLEOTIDE SEQUENCE</scope>
    <source>
        <strain evidence="2">Lister 427</strain>
    </source>
</reference>
<sequence>HHGHQFGIKDSDGLKVPNFSKGQADPTTTNDGNANIYVEAVPATYKAADHTTYNTAAAKAADWATPEGLDEIKIYTLTALTTQGSTALAPVIGKGNSEATQTCENNGVKGGEARTNHICVVGGDLITARPPTYAKATKNYNSPTDGEFNTGNFEHYVSQALAAASAALQATTTISSTFDPDDVSNYASDEDFKAAIGIQYLGLHREKAIGTASEAVAGVIKATYGTGSEMKNKFWDKLKEIKKPSKILGEEATGDITTVADLGTALKLLLEAKVKESKHKQQAADPVTAATGSDKPEEPPKKEDECKKHKTSEDCKMETGCDFDDKKDPKCFPKAETEKKDDKSFSSNVRVSVPQVFAAFVDLLF</sequence>
<evidence type="ECO:0000313" key="2">
    <source>
        <dbReference type="EMBL" id="AGH58825.1"/>
    </source>
</evidence>